<keyword evidence="2" id="KW-0547">Nucleotide-binding</keyword>
<dbReference type="RefSeq" id="WP_008716342.1">
    <property type="nucleotide sequence ID" value="NZ_JBBMFM010000250.1"/>
</dbReference>
<dbReference type="EMBL" id="JBBMFM010000250">
    <property type="protein sequence ID" value="MEQ2428993.1"/>
    <property type="molecule type" value="Genomic_DNA"/>
</dbReference>
<protein>
    <submittedName>
        <fullName evidence="2">ATP-binding protein</fullName>
    </submittedName>
</protein>
<gene>
    <name evidence="2" type="ORF">WMQ36_28925</name>
</gene>
<dbReference type="Pfam" id="PF13401">
    <property type="entry name" value="AAA_22"/>
    <property type="match status" value="1"/>
</dbReference>
<name>A0ABV1DF56_9FIRM</name>
<proteinExistence type="predicted"/>
<reference evidence="2 3" key="1">
    <citation type="submission" date="2024-03" db="EMBL/GenBank/DDBJ databases">
        <title>Human intestinal bacterial collection.</title>
        <authorList>
            <person name="Pauvert C."/>
            <person name="Hitch T.C.A."/>
            <person name="Clavel T."/>
        </authorList>
    </citation>
    <scope>NUCLEOTIDE SEQUENCE [LARGE SCALE GENOMIC DNA]</scope>
    <source>
        <strain evidence="2 3">CLA-SR-H021</strain>
    </source>
</reference>
<dbReference type="GO" id="GO:0005524">
    <property type="term" value="F:ATP binding"/>
    <property type="evidence" value="ECO:0007669"/>
    <property type="project" value="UniProtKB-KW"/>
</dbReference>
<dbReference type="Gene3D" id="3.40.50.300">
    <property type="entry name" value="P-loop containing nucleotide triphosphate hydrolases"/>
    <property type="match status" value="1"/>
</dbReference>
<evidence type="ECO:0000313" key="3">
    <source>
        <dbReference type="Proteomes" id="UP001454086"/>
    </source>
</evidence>
<dbReference type="Proteomes" id="UP001454086">
    <property type="component" value="Unassembled WGS sequence"/>
</dbReference>
<accession>A0ABV1DF56</accession>
<comment type="caution">
    <text evidence="2">The sequence shown here is derived from an EMBL/GenBank/DDBJ whole genome shotgun (WGS) entry which is preliminary data.</text>
</comment>
<keyword evidence="3" id="KW-1185">Reference proteome</keyword>
<feature type="domain" description="ORC1/DEAH AAA+ ATPase" evidence="1">
    <location>
        <begin position="127"/>
        <end position="280"/>
    </location>
</feature>
<sequence>MKYQEKTVVSAIYDKVGSGGQVSNPFLEAMPELMDKGMFFEKIASLPPMPYDLAELSGEERRRHLPVLQSVYYPMDYMYNIYDTLYRAVTTTYTTRNTMELVRQLNAVHEDFRGTRGNGPSFATQGESGSILGVPGIGKTSTIRRCLDLIPQVIVHTKYNGKPFYEKQITHLVVECPSDCSVKTLAFNIIEAVDRAMGSQYYEASTRIRSTSASALATQVKIICLNHHIGLLVIDEIQNAVATAQRNKQVKPLVKFLVELTNDTSTSIYFVGTPMAEELFISQEHLKRRTRGLRLLPLKPGGLYRDFLKIIWAYQFTRKRAGLTDRLANLIYDYSGGIPAYICKIFQEAQVQAILTGKEIIDEPVIMRAVRLLSIEIPKKYAKGSYISDFTDEAGYEPVDDVEEVKGPAEKRHGGITTNTDIDGLEGTVPRLYAKPRGRKKAQRDPMDLLELLKLARSPEAMMSALDKYNMLEVVKC</sequence>
<keyword evidence="2" id="KW-0067">ATP-binding</keyword>
<evidence type="ECO:0000313" key="2">
    <source>
        <dbReference type="EMBL" id="MEQ2428993.1"/>
    </source>
</evidence>
<dbReference type="SUPFAM" id="SSF52540">
    <property type="entry name" value="P-loop containing nucleoside triphosphate hydrolases"/>
    <property type="match status" value="1"/>
</dbReference>
<evidence type="ECO:0000259" key="1">
    <source>
        <dbReference type="Pfam" id="PF13401"/>
    </source>
</evidence>
<dbReference type="InterPro" id="IPR027417">
    <property type="entry name" value="P-loop_NTPase"/>
</dbReference>
<dbReference type="InterPro" id="IPR049945">
    <property type="entry name" value="AAA_22"/>
</dbReference>
<organism evidence="2 3">
    <name type="scientific">Enterocloster hominis</name>
    <name type="common">ex Hitch et al. 2024</name>
    <dbReference type="NCBI Taxonomy" id="1917870"/>
    <lineage>
        <taxon>Bacteria</taxon>
        <taxon>Bacillati</taxon>
        <taxon>Bacillota</taxon>
        <taxon>Clostridia</taxon>
        <taxon>Lachnospirales</taxon>
        <taxon>Lachnospiraceae</taxon>
        <taxon>Enterocloster</taxon>
    </lineage>
</organism>